<dbReference type="InterPro" id="IPR046111">
    <property type="entry name" value="DUF6048"/>
</dbReference>
<dbReference type="OrthoDB" id="1082206at2"/>
<name>A0A0L8V3C7_9BACT</name>
<dbReference type="RefSeq" id="WP_157625093.1">
    <property type="nucleotide sequence ID" value="NZ_LGIA01000208.1"/>
</dbReference>
<feature type="chain" id="PRO_5005591522" description="Outer membrane protein beta-barrel domain-containing protein" evidence="1">
    <location>
        <begin position="20"/>
        <end position="233"/>
    </location>
</feature>
<evidence type="ECO:0000256" key="1">
    <source>
        <dbReference type="SAM" id="SignalP"/>
    </source>
</evidence>
<evidence type="ECO:0008006" key="4">
    <source>
        <dbReference type="Google" id="ProtNLM"/>
    </source>
</evidence>
<proteinExistence type="predicted"/>
<comment type="caution">
    <text evidence="2">The sequence shown here is derived from an EMBL/GenBank/DDBJ whole genome shotgun (WGS) entry which is preliminary data.</text>
</comment>
<evidence type="ECO:0000313" key="3">
    <source>
        <dbReference type="Proteomes" id="UP000036958"/>
    </source>
</evidence>
<sequence>MKILSFTFFLCLLATISLGQERDLKKKPERTDKFIHMDGLRVGLDLSRSLQHLWNKGNRYGTELSFDMELTPNLYPVIETGWERLSINHDYLEYTSSGSYTRFGFDYNLLVAEHKKDMDIVYVGLRYGFNFANQQVKKYMIANYWGDITGRLGRQNYNAQWAEFVLGIKGEIFTNFFMGWSIRGKLKMDQKDFDMPHVYFNPGYGPAEKEFNFDISYSIYYNLPFNFRGSKKE</sequence>
<dbReference type="Pfam" id="PF19515">
    <property type="entry name" value="DUF6048"/>
    <property type="match status" value="1"/>
</dbReference>
<feature type="signal peptide" evidence="1">
    <location>
        <begin position="1"/>
        <end position="19"/>
    </location>
</feature>
<dbReference type="STRING" id="1409788.NC99_43160"/>
<dbReference type="AlphaFoldDB" id="A0A0L8V3C7"/>
<gene>
    <name evidence="2" type="ORF">NC99_43160</name>
</gene>
<evidence type="ECO:0000313" key="2">
    <source>
        <dbReference type="EMBL" id="KOH42873.1"/>
    </source>
</evidence>
<keyword evidence="3" id="KW-1185">Reference proteome</keyword>
<accession>A0A0L8V3C7</accession>
<protein>
    <recommendedName>
        <fullName evidence="4">Outer membrane protein beta-barrel domain-containing protein</fullName>
    </recommendedName>
</protein>
<dbReference type="EMBL" id="LGIA01000208">
    <property type="protein sequence ID" value="KOH42873.1"/>
    <property type="molecule type" value="Genomic_DNA"/>
</dbReference>
<reference evidence="3" key="1">
    <citation type="submission" date="2015-07" db="EMBL/GenBank/DDBJ databases">
        <title>Genome sequencing of Sunxiuqinia dokdonensis strain SK.</title>
        <authorList>
            <person name="Ahn S."/>
            <person name="Kim B.-C."/>
        </authorList>
    </citation>
    <scope>NUCLEOTIDE SEQUENCE [LARGE SCALE GENOMIC DNA]</scope>
    <source>
        <strain evidence="3">SK</strain>
    </source>
</reference>
<keyword evidence="1" id="KW-0732">Signal</keyword>
<dbReference type="Proteomes" id="UP000036958">
    <property type="component" value="Unassembled WGS sequence"/>
</dbReference>
<organism evidence="2 3">
    <name type="scientific">Sunxiuqinia dokdonensis</name>
    <dbReference type="NCBI Taxonomy" id="1409788"/>
    <lineage>
        <taxon>Bacteria</taxon>
        <taxon>Pseudomonadati</taxon>
        <taxon>Bacteroidota</taxon>
        <taxon>Bacteroidia</taxon>
        <taxon>Marinilabiliales</taxon>
        <taxon>Prolixibacteraceae</taxon>
        <taxon>Sunxiuqinia</taxon>
    </lineage>
</organism>